<name>A0A418YF15_9GAMM</name>
<evidence type="ECO:0000313" key="4">
    <source>
        <dbReference type="EMBL" id="RJG47742.1"/>
    </source>
</evidence>
<dbReference type="InterPro" id="IPR000182">
    <property type="entry name" value="GNAT_dom"/>
</dbReference>
<reference evidence="4 5" key="1">
    <citation type="submission" date="2018-09" db="EMBL/GenBank/DDBJ databases">
        <authorList>
            <person name="Wang F."/>
        </authorList>
    </citation>
    <scope>NUCLEOTIDE SEQUENCE [LARGE SCALE GENOMIC DNA]</scope>
    <source>
        <strain evidence="4 5">PLHSC7-2</strain>
    </source>
</reference>
<dbReference type="OrthoDB" id="9775804at2"/>
<dbReference type="GO" id="GO:0005737">
    <property type="term" value="C:cytoplasm"/>
    <property type="evidence" value="ECO:0007669"/>
    <property type="project" value="TreeGrafter"/>
</dbReference>
<dbReference type="GO" id="GO:0008080">
    <property type="term" value="F:N-acetyltransferase activity"/>
    <property type="evidence" value="ECO:0007669"/>
    <property type="project" value="InterPro"/>
</dbReference>
<evidence type="ECO:0000256" key="2">
    <source>
        <dbReference type="ARBA" id="ARBA00023315"/>
    </source>
</evidence>
<dbReference type="PROSITE" id="PS51186">
    <property type="entry name" value="GNAT"/>
    <property type="match status" value="1"/>
</dbReference>
<dbReference type="CDD" id="cd04301">
    <property type="entry name" value="NAT_SF"/>
    <property type="match status" value="1"/>
</dbReference>
<keyword evidence="1 4" id="KW-0808">Transferase</keyword>
<comment type="caution">
    <text evidence="4">The sequence shown here is derived from an EMBL/GenBank/DDBJ whole genome shotgun (WGS) entry which is preliminary data.</text>
</comment>
<evidence type="ECO:0000259" key="3">
    <source>
        <dbReference type="PROSITE" id="PS51186"/>
    </source>
</evidence>
<dbReference type="SUPFAM" id="SSF55729">
    <property type="entry name" value="Acyl-CoA N-acyltransferases (Nat)"/>
    <property type="match status" value="1"/>
</dbReference>
<gene>
    <name evidence="4" type="ORF">D1Z90_10085</name>
</gene>
<dbReference type="Proteomes" id="UP000283255">
    <property type="component" value="Unassembled WGS sequence"/>
</dbReference>
<evidence type="ECO:0000256" key="1">
    <source>
        <dbReference type="ARBA" id="ARBA00022679"/>
    </source>
</evidence>
<sequence length="143" mass="16138">MTSCLQWQYHLQDIDWQALSHLYHIAPLGDKPADKLEMVFSNSRYVCFVFKGAELIGAGRVLADGYDCAYICDVAIHPDYHGQGLGKAIMQYLINQSSEHKKILLYAVPGKEIFYQKLGFKMMNTAMAIFENEPAMIASGVIR</sequence>
<organism evidence="4 5">
    <name type="scientific">Motilimonas pumila</name>
    <dbReference type="NCBI Taxonomy" id="2303987"/>
    <lineage>
        <taxon>Bacteria</taxon>
        <taxon>Pseudomonadati</taxon>
        <taxon>Pseudomonadota</taxon>
        <taxon>Gammaproteobacteria</taxon>
        <taxon>Alteromonadales</taxon>
        <taxon>Alteromonadales genera incertae sedis</taxon>
        <taxon>Motilimonas</taxon>
    </lineage>
</organism>
<protein>
    <submittedName>
        <fullName evidence="4">GNAT family N-acetyltransferase</fullName>
    </submittedName>
</protein>
<keyword evidence="5" id="KW-1185">Reference proteome</keyword>
<dbReference type="PANTHER" id="PTHR43626">
    <property type="entry name" value="ACYL-COA N-ACYLTRANSFERASE"/>
    <property type="match status" value="1"/>
</dbReference>
<dbReference type="InterPro" id="IPR016181">
    <property type="entry name" value="Acyl_CoA_acyltransferase"/>
</dbReference>
<evidence type="ECO:0000313" key="5">
    <source>
        <dbReference type="Proteomes" id="UP000283255"/>
    </source>
</evidence>
<dbReference type="AlphaFoldDB" id="A0A418YF15"/>
<dbReference type="InterPro" id="IPR045039">
    <property type="entry name" value="NSI-like"/>
</dbReference>
<proteinExistence type="predicted"/>
<feature type="domain" description="N-acetyltransferase" evidence="3">
    <location>
        <begin position="9"/>
        <end position="141"/>
    </location>
</feature>
<dbReference type="Pfam" id="PF13508">
    <property type="entry name" value="Acetyltransf_7"/>
    <property type="match status" value="1"/>
</dbReference>
<reference evidence="4 5" key="2">
    <citation type="submission" date="2019-01" db="EMBL/GenBank/DDBJ databases">
        <title>Motilimonas pumilus sp. nov., isolated from the gut of sea cucumber (Apostichopus japonicus).</title>
        <authorList>
            <person name="Wang F.-Q."/>
            <person name="Ren L.-H."/>
            <person name="Lin Y.-W."/>
            <person name="Sun G.-H."/>
            <person name="Du Z.-J."/>
            <person name="Zhao J.-X."/>
            <person name="Liu X.-J."/>
            <person name="Liu L.-J."/>
        </authorList>
    </citation>
    <scope>NUCLEOTIDE SEQUENCE [LARGE SCALE GENOMIC DNA]</scope>
    <source>
        <strain evidence="4 5">PLHSC7-2</strain>
    </source>
</reference>
<dbReference type="EMBL" id="QZCH01000011">
    <property type="protein sequence ID" value="RJG47742.1"/>
    <property type="molecule type" value="Genomic_DNA"/>
</dbReference>
<dbReference type="RefSeq" id="WP_119910626.1">
    <property type="nucleotide sequence ID" value="NZ_QZCH01000011.1"/>
</dbReference>
<accession>A0A418YF15</accession>
<keyword evidence="2" id="KW-0012">Acyltransferase</keyword>
<dbReference type="PANTHER" id="PTHR43626:SF4">
    <property type="entry name" value="GCN5-RELATED N-ACETYLTRANSFERASE 2, CHLOROPLASTIC"/>
    <property type="match status" value="1"/>
</dbReference>
<dbReference type="Gene3D" id="3.40.630.30">
    <property type="match status" value="1"/>
</dbReference>